<name>A0A4R7KVW9_9CLOT</name>
<proteinExistence type="predicted"/>
<dbReference type="AlphaFoldDB" id="A0A4R7KVW9"/>
<dbReference type="InterPro" id="IPR011060">
    <property type="entry name" value="RibuloseP-bd_barrel"/>
</dbReference>
<dbReference type="PANTHER" id="PTHR35039:SF3">
    <property type="entry name" value="3-KETO-L-GULONATE-6-PHOSPHATE DECARBOXYLASE SGBH-RELATED"/>
    <property type="match status" value="1"/>
</dbReference>
<evidence type="ECO:0000313" key="1">
    <source>
        <dbReference type="EMBL" id="TDT62879.1"/>
    </source>
</evidence>
<comment type="caution">
    <text evidence="1">The sequence shown here is derived from an EMBL/GenBank/DDBJ whole genome shotgun (WGS) entry which is preliminary data.</text>
</comment>
<dbReference type="InterPro" id="IPR013785">
    <property type="entry name" value="Aldolase_TIM"/>
</dbReference>
<protein>
    <submittedName>
        <fullName evidence="1">Uncharacterized protein</fullName>
    </submittedName>
</protein>
<gene>
    <name evidence="1" type="ORF">EDD71_103157</name>
</gene>
<dbReference type="PANTHER" id="PTHR35039">
    <property type="entry name" value="3-KETO-L-GULONATE-6-PHOSPHATE DECARBOXYLASE SGBH-RELATED"/>
    <property type="match status" value="1"/>
</dbReference>
<evidence type="ECO:0000313" key="2">
    <source>
        <dbReference type="Proteomes" id="UP000295325"/>
    </source>
</evidence>
<dbReference type="SUPFAM" id="SSF51366">
    <property type="entry name" value="Ribulose-phoshate binding barrel"/>
    <property type="match status" value="1"/>
</dbReference>
<reference evidence="1 2" key="1">
    <citation type="submission" date="2019-03" db="EMBL/GenBank/DDBJ databases">
        <title>Genomic Encyclopedia of Type Strains, Phase IV (KMG-IV): sequencing the most valuable type-strain genomes for metagenomic binning, comparative biology and taxonomic classification.</title>
        <authorList>
            <person name="Goeker M."/>
        </authorList>
    </citation>
    <scope>NUCLEOTIDE SEQUENCE [LARGE SCALE GENOMIC DNA]</scope>
    <source>
        <strain evidence="1 2">DSM 24455</strain>
    </source>
</reference>
<dbReference type="Gene3D" id="3.20.20.70">
    <property type="entry name" value="Aldolase class I"/>
    <property type="match status" value="1"/>
</dbReference>
<sequence length="99" mass="10815">MLIDLLEVEDTKLQKLKEFTEAIFCVHLSTDSVGGNIISLIEEFKDKFSEITRIAVAGGGSYQTIAEIKEANVDIVTIGGAITKAPNIADAARKFREMI</sequence>
<accession>A0A4R7KVW9</accession>
<dbReference type="GO" id="GO:0019854">
    <property type="term" value="P:L-ascorbic acid catabolic process"/>
    <property type="evidence" value="ECO:0007669"/>
    <property type="project" value="TreeGrafter"/>
</dbReference>
<dbReference type="Proteomes" id="UP000295325">
    <property type="component" value="Unassembled WGS sequence"/>
</dbReference>
<dbReference type="EMBL" id="SOAZ01000003">
    <property type="protein sequence ID" value="TDT62879.1"/>
    <property type="molecule type" value="Genomic_DNA"/>
</dbReference>
<dbReference type="GO" id="GO:0033982">
    <property type="term" value="F:3-dehydro-L-gulonate-6-phosphate decarboxylase activity"/>
    <property type="evidence" value="ECO:0007669"/>
    <property type="project" value="TreeGrafter"/>
</dbReference>
<keyword evidence="2" id="KW-1185">Reference proteome</keyword>
<organism evidence="1 2">
    <name type="scientific">Fonticella tunisiensis</name>
    <dbReference type="NCBI Taxonomy" id="1096341"/>
    <lineage>
        <taxon>Bacteria</taxon>
        <taxon>Bacillati</taxon>
        <taxon>Bacillota</taxon>
        <taxon>Clostridia</taxon>
        <taxon>Eubacteriales</taxon>
        <taxon>Clostridiaceae</taxon>
        <taxon>Fonticella</taxon>
    </lineage>
</organism>